<feature type="domain" description="EGF-like" evidence="2">
    <location>
        <begin position="312"/>
        <end position="343"/>
    </location>
</feature>
<keyword evidence="5" id="KW-1185">Reference proteome</keyword>
<evidence type="ECO:0000313" key="3">
    <source>
        <dbReference type="EMBL" id="EST42380.1"/>
    </source>
</evidence>
<dbReference type="InterPro" id="IPR000742">
    <property type="entry name" value="EGF"/>
</dbReference>
<feature type="domain" description="EGF-like" evidence="2">
    <location>
        <begin position="372"/>
        <end position="409"/>
    </location>
</feature>
<dbReference type="InterPro" id="IPR009030">
    <property type="entry name" value="Growth_fac_rcpt_cys_sf"/>
</dbReference>
<protein>
    <submittedName>
        <fullName evidence="3">Cysteine-rich membrane protein 1</fullName>
    </submittedName>
</protein>
<feature type="domain" description="EGF-like" evidence="2">
    <location>
        <begin position="160"/>
        <end position="189"/>
    </location>
</feature>
<organism evidence="3">
    <name type="scientific">Spironucleus salmonicida</name>
    <dbReference type="NCBI Taxonomy" id="348837"/>
    <lineage>
        <taxon>Eukaryota</taxon>
        <taxon>Metamonada</taxon>
        <taxon>Diplomonadida</taxon>
        <taxon>Hexamitidae</taxon>
        <taxon>Hexamitinae</taxon>
        <taxon>Spironucleus</taxon>
    </lineage>
</organism>
<sequence>MTNTCNSSNTTSCTKGYFCPSNVSAVDTACLVCKSQCATCTGDTAEAATCLTCADGQYLSRGTCANCDSKCATCTGSGDSACQTCNNENVLNGSSCTACTTSQTTACTCSNAKNCSLCDFTMTKCSICINDYDPIGTTPCEKCQPKFFEDTSATPNKCTACPANCTICSSDSVCTACEDGFSLETNNCVACKEANCKTCSASKDKCTACKTGFIMENQKCLACPSDCANCEGDKTTCKICKDGFLMQDGTCTKCDGNMTEKCTCGDAVNCVTCSRGDSKVCGDCIPGYNKGTERTCTICIDGYLMVGMVCKKCSEKCETCSKGVDLCDTCMTGYQMTINQTCQADCNPVQTDGQACVGTGTTACGNEAQITECKCTDAKNCLTCGTDKAKCGSCLQGYKFESNACKTCEDGVVKIGDFCFIPRKEAGNLSGGAVTGIVIAVLVVVGAVGGGLAYYFIKKGKK</sequence>
<dbReference type="InterPro" id="IPR052798">
    <property type="entry name" value="Giardia_VSA"/>
</dbReference>
<dbReference type="AlphaFoldDB" id="V6LD14"/>
<feature type="domain" description="EGF-like" evidence="2">
    <location>
        <begin position="222"/>
        <end position="252"/>
    </location>
</feature>
<dbReference type="Proteomes" id="UP000018208">
    <property type="component" value="Unassembled WGS sequence"/>
</dbReference>
<keyword evidence="1" id="KW-1133">Transmembrane helix</keyword>
<dbReference type="EMBL" id="AUWU02000002">
    <property type="protein sequence ID" value="KAH0576117.1"/>
    <property type="molecule type" value="Genomic_DNA"/>
</dbReference>
<dbReference type="EMBL" id="KI546162">
    <property type="protein sequence ID" value="EST42380.1"/>
    <property type="molecule type" value="Genomic_DNA"/>
</dbReference>
<accession>V6LD14</accession>
<reference evidence="3 4" key="1">
    <citation type="journal article" date="2014" name="PLoS Genet.">
        <title>The Genome of Spironucleus salmonicida Highlights a Fish Pathogen Adapted to Fluctuating Environments.</title>
        <authorList>
            <person name="Xu F."/>
            <person name="Jerlstrom-Hultqvist J."/>
            <person name="Einarsson E."/>
            <person name="Astvaldsson A."/>
            <person name="Svard S.G."/>
            <person name="Andersson J.O."/>
        </authorList>
    </citation>
    <scope>NUCLEOTIDE SEQUENCE</scope>
    <source>
        <strain evidence="4">ATCC 50377</strain>
    </source>
</reference>
<dbReference type="Gene3D" id="2.10.220.10">
    <property type="entry name" value="Hormone Receptor, Insulin-like Growth Factor Receptor 1, Chain A, domain 2"/>
    <property type="match status" value="2"/>
</dbReference>
<dbReference type="SMART" id="SM00181">
    <property type="entry name" value="EGF"/>
    <property type="match status" value="7"/>
</dbReference>
<dbReference type="SUPFAM" id="SSF57184">
    <property type="entry name" value="Growth factor receptor domain"/>
    <property type="match status" value="2"/>
</dbReference>
<keyword evidence="1" id="KW-0472">Membrane</keyword>
<dbReference type="InterPro" id="IPR006212">
    <property type="entry name" value="Furin_repeat"/>
</dbReference>
<feature type="transmembrane region" description="Helical" evidence="1">
    <location>
        <begin position="433"/>
        <end position="457"/>
    </location>
</feature>
<feature type="domain" description="EGF-like" evidence="2">
    <location>
        <begin position="272"/>
        <end position="311"/>
    </location>
</feature>
<keyword evidence="1" id="KW-0812">Transmembrane</keyword>
<dbReference type="OrthoDB" id="19903at2759"/>
<name>V6LD14_9EUKA</name>
<reference evidence="4" key="2">
    <citation type="submission" date="2020-12" db="EMBL/GenBank/DDBJ databases">
        <title>New Spironucleus salmonicida genome in near-complete chromosomes.</title>
        <authorList>
            <person name="Xu F."/>
            <person name="Kurt Z."/>
            <person name="Jimenez-Gonzalez A."/>
            <person name="Astvaldsson A."/>
            <person name="Andersson J.O."/>
            <person name="Svard S.G."/>
        </authorList>
    </citation>
    <scope>NUCLEOTIDE SEQUENCE</scope>
    <source>
        <strain evidence="4">ATCC 50377</strain>
    </source>
</reference>
<dbReference type="PANTHER" id="PTHR23275">
    <property type="entry name" value="CABRIOLET.-RELATED"/>
    <property type="match status" value="1"/>
</dbReference>
<dbReference type="VEuPathDB" id="GiardiaDB:SS50377_21663"/>
<evidence type="ECO:0000259" key="2">
    <source>
        <dbReference type="SMART" id="SM00181"/>
    </source>
</evidence>
<evidence type="ECO:0000313" key="5">
    <source>
        <dbReference type="Proteomes" id="UP000018208"/>
    </source>
</evidence>
<evidence type="ECO:0000313" key="4">
    <source>
        <dbReference type="EMBL" id="KAH0576117.1"/>
    </source>
</evidence>
<feature type="domain" description="EGF-like" evidence="2">
    <location>
        <begin position="190"/>
        <end position="221"/>
    </location>
</feature>
<evidence type="ECO:0000256" key="1">
    <source>
        <dbReference type="SAM" id="Phobius"/>
    </source>
</evidence>
<proteinExistence type="predicted"/>
<gene>
    <name evidence="3" type="ORF">SS50377_18067</name>
    <name evidence="4" type="ORF">SS50377_21663</name>
</gene>
<dbReference type="SMART" id="SM00261">
    <property type="entry name" value="FU"/>
    <property type="match status" value="7"/>
</dbReference>
<dbReference type="PANTHER" id="PTHR23275:SF100">
    <property type="entry name" value="EGF-LIKE DOMAIN-CONTAINING PROTEIN"/>
    <property type="match status" value="1"/>
</dbReference>
<feature type="domain" description="EGF-like" evidence="2">
    <location>
        <begin position="32"/>
        <end position="65"/>
    </location>
</feature>